<gene>
    <name evidence="7" type="ORF">OE749_16985</name>
</gene>
<dbReference type="InterPro" id="IPR013325">
    <property type="entry name" value="RNA_pol_sigma_r2"/>
</dbReference>
<dbReference type="EMBL" id="JAOWKX010000010">
    <property type="protein sequence ID" value="MCV2886392.1"/>
    <property type="molecule type" value="Genomic_DNA"/>
</dbReference>
<organism evidence="7 8">
    <name type="scientific">Fluctibacter corallii</name>
    <dbReference type="NCBI Taxonomy" id="2984329"/>
    <lineage>
        <taxon>Bacteria</taxon>
        <taxon>Pseudomonadati</taxon>
        <taxon>Pseudomonadota</taxon>
        <taxon>Gammaproteobacteria</taxon>
        <taxon>Alteromonadales</taxon>
        <taxon>Alteromonadaceae</taxon>
        <taxon>Fluctibacter</taxon>
    </lineage>
</organism>
<dbReference type="PANTHER" id="PTHR43133:SF8">
    <property type="entry name" value="RNA POLYMERASE SIGMA FACTOR HI_1459-RELATED"/>
    <property type="match status" value="1"/>
</dbReference>
<accession>A0ABT3ACJ7</accession>
<reference evidence="7 8" key="1">
    <citation type="submission" date="2022-10" db="EMBL/GenBank/DDBJ databases">
        <title>Aestuariibacter sp. AA17 isolated from Montipora capitata coral fragment.</title>
        <authorList>
            <person name="Emsley S.A."/>
            <person name="Pfannmuller K.M."/>
            <person name="Loughran R.M."/>
            <person name="Shlafstein M."/>
            <person name="Papke E."/>
            <person name="Saw J.H."/>
            <person name="Ushijima B."/>
            <person name="Videau P."/>
        </authorList>
    </citation>
    <scope>NUCLEOTIDE SEQUENCE [LARGE SCALE GENOMIC DNA]</scope>
    <source>
        <strain evidence="7 8">AA17</strain>
    </source>
</reference>
<comment type="caution">
    <text evidence="7">The sequence shown here is derived from an EMBL/GenBank/DDBJ whole genome shotgun (WGS) entry which is preliminary data.</text>
</comment>
<keyword evidence="8" id="KW-1185">Reference proteome</keyword>
<dbReference type="InterPro" id="IPR013324">
    <property type="entry name" value="RNA_pol_sigma_r3/r4-like"/>
</dbReference>
<dbReference type="Pfam" id="PF04542">
    <property type="entry name" value="Sigma70_r2"/>
    <property type="match status" value="1"/>
</dbReference>
<dbReference type="NCBIfam" id="TIGR02937">
    <property type="entry name" value="sigma70-ECF"/>
    <property type="match status" value="1"/>
</dbReference>
<dbReference type="SUPFAM" id="SSF88946">
    <property type="entry name" value="Sigma2 domain of RNA polymerase sigma factors"/>
    <property type="match status" value="1"/>
</dbReference>
<dbReference type="PANTHER" id="PTHR43133">
    <property type="entry name" value="RNA POLYMERASE ECF-TYPE SIGMA FACTO"/>
    <property type="match status" value="1"/>
</dbReference>
<dbReference type="Proteomes" id="UP001652504">
    <property type="component" value="Unassembled WGS sequence"/>
</dbReference>
<dbReference type="InterPro" id="IPR014284">
    <property type="entry name" value="RNA_pol_sigma-70_dom"/>
</dbReference>
<evidence type="ECO:0000259" key="6">
    <source>
        <dbReference type="Pfam" id="PF04542"/>
    </source>
</evidence>
<evidence type="ECO:0000256" key="3">
    <source>
        <dbReference type="ARBA" id="ARBA00023082"/>
    </source>
</evidence>
<proteinExistence type="inferred from homology"/>
<dbReference type="SUPFAM" id="SSF88659">
    <property type="entry name" value="Sigma3 and sigma4 domains of RNA polymerase sigma factors"/>
    <property type="match status" value="1"/>
</dbReference>
<sequence>MKDLQSLISKLQGRIKSPSLAENNKENKSRVVTINHSQGTQESLKDFSPEKVIQRIESGDKSAEQSLVSYYWRGLLYVLNRHTQDSTLANDIAQDTFITVITKARKGEITSPSGLASFIRQVGINLTIAYYRKAGVSKTDASEDIDVKFADNTVSPTERIGQQQLVEIVVEVIQTLPTERDRELITSYYLHNTPKQTLCSQLSLTPEHFDRVLYRAKERLKLTLSSRLNLDVSHTTLSHLLSLAIVSTLTHSLIASSVKQTPEQVTHSEVGEFYSSSHLPYSRIKDSDLHTFEVNTIGAYRDEYTNK</sequence>
<dbReference type="InterPro" id="IPR039425">
    <property type="entry name" value="RNA_pol_sigma-70-like"/>
</dbReference>
<dbReference type="Gene3D" id="1.10.1740.10">
    <property type="match status" value="1"/>
</dbReference>
<comment type="similarity">
    <text evidence="1">Belongs to the sigma-70 factor family. ECF subfamily.</text>
</comment>
<evidence type="ECO:0000313" key="8">
    <source>
        <dbReference type="Proteomes" id="UP001652504"/>
    </source>
</evidence>
<dbReference type="RefSeq" id="WP_263713679.1">
    <property type="nucleotide sequence ID" value="NZ_JAOWKX010000010.1"/>
</dbReference>
<dbReference type="InterPro" id="IPR007627">
    <property type="entry name" value="RNA_pol_sigma70_r2"/>
</dbReference>
<name>A0ABT3ACJ7_9ALTE</name>
<keyword evidence="4" id="KW-0238">DNA-binding</keyword>
<keyword evidence="5" id="KW-0804">Transcription</keyword>
<evidence type="ECO:0000256" key="5">
    <source>
        <dbReference type="ARBA" id="ARBA00023163"/>
    </source>
</evidence>
<evidence type="ECO:0000256" key="1">
    <source>
        <dbReference type="ARBA" id="ARBA00010641"/>
    </source>
</evidence>
<evidence type="ECO:0000313" key="7">
    <source>
        <dbReference type="EMBL" id="MCV2886392.1"/>
    </source>
</evidence>
<evidence type="ECO:0000256" key="2">
    <source>
        <dbReference type="ARBA" id="ARBA00023015"/>
    </source>
</evidence>
<keyword evidence="2" id="KW-0805">Transcription regulation</keyword>
<feature type="domain" description="RNA polymerase sigma-70 region 2" evidence="6">
    <location>
        <begin position="67"/>
        <end position="134"/>
    </location>
</feature>
<protein>
    <submittedName>
        <fullName evidence="7">Sigma-70 family RNA polymerase sigma factor</fullName>
    </submittedName>
</protein>
<evidence type="ECO:0000256" key="4">
    <source>
        <dbReference type="ARBA" id="ARBA00023125"/>
    </source>
</evidence>
<keyword evidence="3" id="KW-0731">Sigma factor</keyword>